<dbReference type="EMBL" id="GBXM01045404">
    <property type="protein sequence ID" value="JAH63173.1"/>
    <property type="molecule type" value="Transcribed_RNA"/>
</dbReference>
<organism evidence="1">
    <name type="scientific">Anguilla anguilla</name>
    <name type="common">European freshwater eel</name>
    <name type="synonym">Muraena anguilla</name>
    <dbReference type="NCBI Taxonomy" id="7936"/>
    <lineage>
        <taxon>Eukaryota</taxon>
        <taxon>Metazoa</taxon>
        <taxon>Chordata</taxon>
        <taxon>Craniata</taxon>
        <taxon>Vertebrata</taxon>
        <taxon>Euteleostomi</taxon>
        <taxon>Actinopterygii</taxon>
        <taxon>Neopterygii</taxon>
        <taxon>Teleostei</taxon>
        <taxon>Anguilliformes</taxon>
        <taxon>Anguillidae</taxon>
        <taxon>Anguilla</taxon>
    </lineage>
</organism>
<accession>A0A0E9UDZ0</accession>
<reference evidence="1" key="1">
    <citation type="submission" date="2014-11" db="EMBL/GenBank/DDBJ databases">
        <authorList>
            <person name="Amaro Gonzalez C."/>
        </authorList>
    </citation>
    <scope>NUCLEOTIDE SEQUENCE</scope>
</reference>
<name>A0A0E9UDZ0_ANGAN</name>
<reference evidence="1" key="2">
    <citation type="journal article" date="2015" name="Fish Shellfish Immunol.">
        <title>Early steps in the European eel (Anguilla anguilla)-Vibrio vulnificus interaction in the gills: Role of the RtxA13 toxin.</title>
        <authorList>
            <person name="Callol A."/>
            <person name="Pajuelo D."/>
            <person name="Ebbesson L."/>
            <person name="Teles M."/>
            <person name="MacKenzie S."/>
            <person name="Amaro C."/>
        </authorList>
    </citation>
    <scope>NUCLEOTIDE SEQUENCE</scope>
</reference>
<proteinExistence type="predicted"/>
<protein>
    <submittedName>
        <fullName evidence="1">Uncharacterized protein</fullName>
    </submittedName>
</protein>
<sequence length="21" mass="2470">MELQFCQTPCIRLAFISKDLI</sequence>
<dbReference type="AlphaFoldDB" id="A0A0E9UDZ0"/>
<evidence type="ECO:0000313" key="1">
    <source>
        <dbReference type="EMBL" id="JAH63173.1"/>
    </source>
</evidence>